<dbReference type="AlphaFoldDB" id="A0A3P5DHS5"/>
<sequence length="68" mass="8105">MSLHHLLDSDIHHDHYLYDSLLLRIDTVQQYNRQLAGHCYDLISHLIEGNTPEPLQRYLPATLQFQHR</sequence>
<organism evidence="1 2">
    <name type="scientific">Escherichia coli</name>
    <dbReference type="NCBI Taxonomy" id="562"/>
    <lineage>
        <taxon>Bacteria</taxon>
        <taxon>Pseudomonadati</taxon>
        <taxon>Pseudomonadota</taxon>
        <taxon>Gammaproteobacteria</taxon>
        <taxon>Enterobacterales</taxon>
        <taxon>Enterobacteriaceae</taxon>
        <taxon>Escherichia</taxon>
    </lineage>
</organism>
<evidence type="ECO:0000313" key="1">
    <source>
        <dbReference type="EMBL" id="VCY81500.1"/>
    </source>
</evidence>
<protein>
    <submittedName>
        <fullName evidence="1">Uncharacterized protein</fullName>
    </submittedName>
</protein>
<reference evidence="1 2" key="1">
    <citation type="submission" date="2018-10" db="EMBL/GenBank/DDBJ databases">
        <authorList>
            <person name="Noll B N."/>
        </authorList>
    </citation>
    <scope>NUCLEOTIDE SEQUENCE [LARGE SCALE GENOMIC DNA]</scope>
    <source>
        <strain evidence="1">Ecoli022</strain>
    </source>
</reference>
<evidence type="ECO:0000313" key="2">
    <source>
        <dbReference type="Proteomes" id="UP000281521"/>
    </source>
</evidence>
<dbReference type="Proteomes" id="UP000281521">
    <property type="component" value="Unassembled WGS sequence"/>
</dbReference>
<dbReference type="EMBL" id="UWXJ01000001">
    <property type="protein sequence ID" value="VCY81500.1"/>
    <property type="molecule type" value="Genomic_DNA"/>
</dbReference>
<proteinExistence type="predicted"/>
<gene>
    <name evidence="1" type="ORF">BANRA_00119</name>
</gene>
<name>A0A3P5DHS5_ECOLX</name>
<accession>A0A3P5DHS5</accession>